<dbReference type="PANTHER" id="PTHR42947:SF1">
    <property type="entry name" value="COB--COM HETERODISULFIDE REDUCTASE SUBUNIT B 1"/>
    <property type="match status" value="1"/>
</dbReference>
<dbReference type="Proteomes" id="UP000192569">
    <property type="component" value="Chromosome I"/>
</dbReference>
<dbReference type="EMBL" id="LT838272">
    <property type="protein sequence ID" value="SMB93067.1"/>
    <property type="molecule type" value="Genomic_DNA"/>
</dbReference>
<dbReference type="STRING" id="698762.SAMN00808754_0784"/>
<keyword evidence="1" id="KW-0560">Oxidoreductase</keyword>
<keyword evidence="4" id="KW-1185">Reference proteome</keyword>
<sequence>MNTYAYYAGCTLSSIFPHYDTANRLVAENVDCQLAPLEAWNCCGALSLPTANHLLSLALPLRNLALAEEKGLELLVACGTCLAALRRSYNAYLTRRTWQSAISEVLARAGRSYTGKAKVHHIVEMFTAPLAIARFRRQSRKTFFRGMRLAVYYGCQVRDGSLESLLFMAGATVLPFDQKNRCCGSHAGATGRNLQAAFDLFKEALARQASHLVAVCSLCYLTLTEAWNRFPGPNSLQVSYFSEILAEALGVMVS</sequence>
<evidence type="ECO:0000256" key="1">
    <source>
        <dbReference type="ARBA" id="ARBA00023002"/>
    </source>
</evidence>
<reference evidence="3 4" key="1">
    <citation type="submission" date="2017-04" db="EMBL/GenBank/DDBJ databases">
        <authorList>
            <person name="Afonso C.L."/>
            <person name="Miller P.J."/>
            <person name="Scott M.A."/>
            <person name="Spackman E."/>
            <person name="Goraichik I."/>
            <person name="Dimitrov K.M."/>
            <person name="Suarez D.L."/>
            <person name="Swayne D.E."/>
        </authorList>
    </citation>
    <scope>NUCLEOTIDE SEQUENCE [LARGE SCALE GENOMIC DNA]</scope>
    <source>
        <strain evidence="3 4">ToBE</strain>
    </source>
</reference>
<dbReference type="Gene3D" id="1.20.1050.140">
    <property type="match status" value="1"/>
</dbReference>
<dbReference type="RefSeq" id="WP_084664240.1">
    <property type="nucleotide sequence ID" value="NZ_LT838272.1"/>
</dbReference>
<evidence type="ECO:0000259" key="2">
    <source>
        <dbReference type="Pfam" id="PF02754"/>
    </source>
</evidence>
<gene>
    <name evidence="3" type="ORF">SAMN00808754_0784</name>
</gene>
<name>A0A1W1VI73_9FIRM</name>
<evidence type="ECO:0000313" key="4">
    <source>
        <dbReference type="Proteomes" id="UP000192569"/>
    </source>
</evidence>
<dbReference type="InterPro" id="IPR004017">
    <property type="entry name" value="Cys_rich_dom"/>
</dbReference>
<evidence type="ECO:0000313" key="3">
    <source>
        <dbReference type="EMBL" id="SMB93067.1"/>
    </source>
</evidence>
<feature type="domain" description="Cysteine-rich" evidence="2">
    <location>
        <begin position="160"/>
        <end position="223"/>
    </location>
</feature>
<dbReference type="Pfam" id="PF02754">
    <property type="entry name" value="CCG"/>
    <property type="match status" value="2"/>
</dbReference>
<organism evidence="3 4">
    <name type="scientific">Thermanaeromonas toyohensis ToBE</name>
    <dbReference type="NCBI Taxonomy" id="698762"/>
    <lineage>
        <taxon>Bacteria</taxon>
        <taxon>Bacillati</taxon>
        <taxon>Bacillota</taxon>
        <taxon>Clostridia</taxon>
        <taxon>Neomoorellales</taxon>
        <taxon>Neomoorellaceae</taxon>
        <taxon>Thermanaeromonas</taxon>
    </lineage>
</organism>
<dbReference type="InterPro" id="IPR051278">
    <property type="entry name" value="HdrB/HdrD_reductase"/>
</dbReference>
<dbReference type="AlphaFoldDB" id="A0A1W1VI73"/>
<dbReference type="PANTHER" id="PTHR42947">
    <property type="entry name" value="COB--COM HETERODISULFIDE REDUCTASE SUBUNIT B 1"/>
    <property type="match status" value="1"/>
</dbReference>
<dbReference type="GO" id="GO:0016491">
    <property type="term" value="F:oxidoreductase activity"/>
    <property type="evidence" value="ECO:0007669"/>
    <property type="project" value="UniProtKB-KW"/>
</dbReference>
<proteinExistence type="predicted"/>
<dbReference type="OrthoDB" id="9777685at2"/>
<feature type="domain" description="Cysteine-rich" evidence="2">
    <location>
        <begin position="4"/>
        <end position="86"/>
    </location>
</feature>
<accession>A0A1W1VI73</accession>
<protein>
    <submittedName>
        <fullName evidence="3">Heterodisulfide reductase subunit B</fullName>
    </submittedName>
</protein>